<protein>
    <recommendedName>
        <fullName evidence="3">WXG100 family type VII secretion target</fullName>
    </recommendedName>
</protein>
<proteinExistence type="predicted"/>
<evidence type="ECO:0000313" key="2">
    <source>
        <dbReference type="Proteomes" id="UP000468687"/>
    </source>
</evidence>
<name>A0A6P0HPI0_9ACTN</name>
<accession>A0A6P0HPI0</accession>
<comment type="caution">
    <text evidence="1">The sequence shown here is derived from an EMBL/GenBank/DDBJ whole genome shotgun (WGS) entry which is preliminary data.</text>
</comment>
<evidence type="ECO:0008006" key="3">
    <source>
        <dbReference type="Google" id="ProtNLM"/>
    </source>
</evidence>
<dbReference type="RefSeq" id="WP_163774644.1">
    <property type="nucleotide sequence ID" value="NZ_JAAGXA010000024.1"/>
</dbReference>
<dbReference type="EMBL" id="JAAGXA010000024">
    <property type="protein sequence ID" value="NEN80602.1"/>
    <property type="molecule type" value="Genomic_DNA"/>
</dbReference>
<gene>
    <name evidence="1" type="ORF">G3T38_20325</name>
</gene>
<evidence type="ECO:0000313" key="1">
    <source>
        <dbReference type="EMBL" id="NEN80602.1"/>
    </source>
</evidence>
<keyword evidence="2" id="KW-1185">Reference proteome</keyword>
<dbReference type="Proteomes" id="UP000468687">
    <property type="component" value="Unassembled WGS sequence"/>
</dbReference>
<organism evidence="1 2">
    <name type="scientific">Nocardioides zeae</name>
    <dbReference type="NCBI Taxonomy" id="1457234"/>
    <lineage>
        <taxon>Bacteria</taxon>
        <taxon>Bacillati</taxon>
        <taxon>Actinomycetota</taxon>
        <taxon>Actinomycetes</taxon>
        <taxon>Propionibacteriales</taxon>
        <taxon>Nocardioidaceae</taxon>
        <taxon>Nocardioides</taxon>
    </lineage>
</organism>
<dbReference type="AlphaFoldDB" id="A0A6P0HPI0"/>
<reference evidence="1 2" key="1">
    <citation type="journal article" date="2014" name="Int. J. Syst. Evol. Microbiol.">
        <title>Nocardioides zeae sp. nov., isolated from the stem of Zea mays.</title>
        <authorList>
            <person name="Glaeser S.P."/>
            <person name="McInroy J.A."/>
            <person name="Busse H.J."/>
            <person name="Kampfer P."/>
        </authorList>
    </citation>
    <scope>NUCLEOTIDE SEQUENCE [LARGE SCALE GENOMIC DNA]</scope>
    <source>
        <strain evidence="1 2">JCM 30728</strain>
    </source>
</reference>
<sequence>MTVAMVRADIQSAAERIGAAGEAVDGLSAGEHAGQIAAALPGSSSGPASSTLQTTWTQEYDGWARRVREHAQAMQDAAADLEETDITVAAGMRPGVPQPI</sequence>